<dbReference type="Proteomes" id="UP000054144">
    <property type="component" value="Unassembled WGS sequence"/>
</dbReference>
<feature type="active site" description="Proton acceptor" evidence="4">
    <location>
        <position position="334"/>
    </location>
</feature>
<dbReference type="GO" id="GO:0005739">
    <property type="term" value="C:mitochondrion"/>
    <property type="evidence" value="ECO:0007669"/>
    <property type="project" value="TreeGrafter"/>
</dbReference>
<evidence type="ECO:0000313" key="6">
    <source>
        <dbReference type="EMBL" id="KIY51868.1"/>
    </source>
</evidence>
<dbReference type="InterPro" id="IPR000542">
    <property type="entry name" value="Carn_acyl_trans"/>
</dbReference>
<dbReference type="InterPro" id="IPR042231">
    <property type="entry name" value="Cho/carn_acyl_trans_2"/>
</dbReference>
<evidence type="ECO:0000256" key="3">
    <source>
        <dbReference type="ARBA" id="ARBA00023315"/>
    </source>
</evidence>
<comment type="similarity">
    <text evidence="1">Belongs to the carnitine/choline acetyltransferase family.</text>
</comment>
<dbReference type="GO" id="GO:0004092">
    <property type="term" value="F:carnitine O-acetyltransferase activity"/>
    <property type="evidence" value="ECO:0007669"/>
    <property type="project" value="TreeGrafter"/>
</dbReference>
<gene>
    <name evidence="6" type="ORF">FISHEDRAFT_70364</name>
</gene>
<name>A0A0D7AM63_9AGAR</name>
<dbReference type="Gene3D" id="3.30.559.70">
    <property type="entry name" value="Choline/Carnitine o-acyltransferase, domain 2"/>
    <property type="match status" value="1"/>
</dbReference>
<keyword evidence="2 6" id="KW-0808">Transferase</keyword>
<keyword evidence="7" id="KW-1185">Reference proteome</keyword>
<dbReference type="EMBL" id="KN881647">
    <property type="protein sequence ID" value="KIY51868.1"/>
    <property type="molecule type" value="Genomic_DNA"/>
</dbReference>
<reference evidence="6 7" key="1">
    <citation type="journal article" date="2015" name="Fungal Genet. Biol.">
        <title>Evolution of novel wood decay mechanisms in Agaricales revealed by the genome sequences of Fistulina hepatica and Cylindrobasidium torrendii.</title>
        <authorList>
            <person name="Floudas D."/>
            <person name="Held B.W."/>
            <person name="Riley R."/>
            <person name="Nagy L.G."/>
            <person name="Koehler G."/>
            <person name="Ransdell A.S."/>
            <person name="Younus H."/>
            <person name="Chow J."/>
            <person name="Chiniquy J."/>
            <person name="Lipzen A."/>
            <person name="Tritt A."/>
            <person name="Sun H."/>
            <person name="Haridas S."/>
            <person name="LaButti K."/>
            <person name="Ohm R.A."/>
            <person name="Kues U."/>
            <person name="Blanchette R.A."/>
            <person name="Grigoriev I.V."/>
            <person name="Minto R.E."/>
            <person name="Hibbett D.S."/>
        </authorList>
    </citation>
    <scope>NUCLEOTIDE SEQUENCE [LARGE SCALE GENOMIC DNA]</scope>
    <source>
        <strain evidence="6 7">ATCC 64428</strain>
    </source>
</reference>
<dbReference type="Pfam" id="PF00755">
    <property type="entry name" value="Carn_acyltransf"/>
    <property type="match status" value="1"/>
</dbReference>
<dbReference type="PANTHER" id="PTHR22589:SF103">
    <property type="entry name" value="CARNITINE O-ACETYL-TRANSFERASE, ISOFORM A-RELATED"/>
    <property type="match status" value="1"/>
</dbReference>
<dbReference type="PANTHER" id="PTHR22589">
    <property type="entry name" value="CARNITINE O-ACYLTRANSFERASE"/>
    <property type="match status" value="1"/>
</dbReference>
<dbReference type="OrthoDB" id="240216at2759"/>
<dbReference type="GO" id="GO:0009437">
    <property type="term" value="P:carnitine metabolic process"/>
    <property type="evidence" value="ECO:0007669"/>
    <property type="project" value="TreeGrafter"/>
</dbReference>
<dbReference type="AlphaFoldDB" id="A0A0D7AM63"/>
<dbReference type="Gene3D" id="3.30.559.10">
    <property type="entry name" value="Chloramphenicol acetyltransferase-like domain"/>
    <property type="match status" value="1"/>
</dbReference>
<evidence type="ECO:0000259" key="5">
    <source>
        <dbReference type="Pfam" id="PF00755"/>
    </source>
</evidence>
<dbReference type="PROSITE" id="PS00439">
    <property type="entry name" value="ACYLTRANSF_C_1"/>
    <property type="match status" value="1"/>
</dbReference>
<feature type="domain" description="Choline/carnitine acyltransferase" evidence="5">
    <location>
        <begin position="32"/>
        <end position="599"/>
    </location>
</feature>
<organism evidence="6 7">
    <name type="scientific">Fistulina hepatica ATCC 64428</name>
    <dbReference type="NCBI Taxonomy" id="1128425"/>
    <lineage>
        <taxon>Eukaryota</taxon>
        <taxon>Fungi</taxon>
        <taxon>Dikarya</taxon>
        <taxon>Basidiomycota</taxon>
        <taxon>Agaricomycotina</taxon>
        <taxon>Agaricomycetes</taxon>
        <taxon>Agaricomycetidae</taxon>
        <taxon>Agaricales</taxon>
        <taxon>Fistulinaceae</taxon>
        <taxon>Fistulina</taxon>
    </lineage>
</organism>
<evidence type="ECO:0000256" key="4">
    <source>
        <dbReference type="PIRSR" id="PIRSR600542-1"/>
    </source>
</evidence>
<dbReference type="GO" id="GO:0005777">
    <property type="term" value="C:peroxisome"/>
    <property type="evidence" value="ECO:0007669"/>
    <property type="project" value="TreeGrafter"/>
</dbReference>
<dbReference type="SUPFAM" id="SSF52777">
    <property type="entry name" value="CoA-dependent acyltransferases"/>
    <property type="match status" value="2"/>
</dbReference>
<keyword evidence="3 6" id="KW-0012">Acyltransferase</keyword>
<sequence>MSTLSRPANWKAQVAFPRESKTFGAQASLPRLPVPELPETLSRLKETLAPIAWSSDELRTACRKIDNFAQSQGPQLQKRLLERAASTEHWLEEWWDDIAYFGYRDSIVINVSYYYGFSNRKYWGKPVAYAAALARSVMLFRRSLKRGELAPETLKTGPICVDTYRWMFDCCRVPGTEGLDWGVSHANRDQGDDGHIIVIRRNRVWKVPAAHNGHILSTSDFERQLAHIYSVSEGGKYPGVGLLTASDRDSWAQNYNNLRSSPVNAAILDEIESAAFIICLEDARPSSPEEFSRALWHGSTASDGTPVGLENRWCDKPCQFVVFDNGLAGLMGEHSVMDGTPTARLCNDVLDALADPSFDHGVPTHTAPEPAPLDWDVTPALNDATVVAQREAAALVGGQALSMLETPYGKAAIKRFGVSPDAWAQMVVQLAHRRLRGDAPREGGTYEAATTRGFFKGRTEAIRVVSTASDAWAASMDDPAADVPRRKELFAHAAQVHLATASRAARGQGVDRHLLGLKKCLRQGEDVPAMFGDPLYQRACTWVLSTSAIFSPHFSVYGWGEVVPNGFGVAYVTGFDDKLVYTITSRTDMPNARFADEIRRAAIDVFELFDGASAKL</sequence>
<accession>A0A0D7AM63</accession>
<evidence type="ECO:0000313" key="7">
    <source>
        <dbReference type="Proteomes" id="UP000054144"/>
    </source>
</evidence>
<evidence type="ECO:0000256" key="1">
    <source>
        <dbReference type="ARBA" id="ARBA00005232"/>
    </source>
</evidence>
<dbReference type="InterPro" id="IPR023213">
    <property type="entry name" value="CAT-like_dom_sf"/>
</dbReference>
<dbReference type="InterPro" id="IPR039551">
    <property type="entry name" value="Cho/carn_acyl_trans"/>
</dbReference>
<proteinExistence type="inferred from homology"/>
<evidence type="ECO:0000256" key="2">
    <source>
        <dbReference type="ARBA" id="ARBA00022679"/>
    </source>
</evidence>
<protein>
    <submittedName>
        <fullName evidence="6">Acyltransferase ChoActase/COT/CPT</fullName>
    </submittedName>
</protein>